<evidence type="ECO:0000256" key="2">
    <source>
        <dbReference type="SAM" id="SignalP"/>
    </source>
</evidence>
<proteinExistence type="predicted"/>
<feature type="region of interest" description="Disordered" evidence="1">
    <location>
        <begin position="94"/>
        <end position="132"/>
    </location>
</feature>
<dbReference type="GeneID" id="63737056"/>
<dbReference type="AlphaFoldDB" id="A0A0B2X0F8"/>
<comment type="caution">
    <text evidence="3">The sequence shown here is derived from an EMBL/GenBank/DDBJ whole genome shotgun (WGS) entry which is preliminary data.</text>
</comment>
<dbReference type="OrthoDB" id="5152093at2759"/>
<evidence type="ECO:0000256" key="1">
    <source>
        <dbReference type="SAM" id="MobiDB-lite"/>
    </source>
</evidence>
<feature type="chain" id="PRO_5012181360" description="GPI anchored serine-threonine rich protein" evidence="2">
    <location>
        <begin position="16"/>
        <end position="185"/>
    </location>
</feature>
<protein>
    <recommendedName>
        <fullName evidence="5">GPI anchored serine-threonine rich protein</fullName>
    </recommendedName>
</protein>
<accession>A0A0B2X0F8</accession>
<feature type="signal peptide" evidence="2">
    <location>
        <begin position="1"/>
        <end position="15"/>
    </location>
</feature>
<organism evidence="3 4">
    <name type="scientific">Metarhizium album (strain ARSEF 1941)</name>
    <dbReference type="NCBI Taxonomy" id="1081103"/>
    <lineage>
        <taxon>Eukaryota</taxon>
        <taxon>Fungi</taxon>
        <taxon>Dikarya</taxon>
        <taxon>Ascomycota</taxon>
        <taxon>Pezizomycotina</taxon>
        <taxon>Sordariomycetes</taxon>
        <taxon>Hypocreomycetidae</taxon>
        <taxon>Hypocreales</taxon>
        <taxon>Clavicipitaceae</taxon>
        <taxon>Metarhizium</taxon>
    </lineage>
</organism>
<feature type="compositionally biased region" description="Low complexity" evidence="1">
    <location>
        <begin position="99"/>
        <end position="120"/>
    </location>
</feature>
<dbReference type="RefSeq" id="XP_040680814.1">
    <property type="nucleotide sequence ID" value="XM_040821400.1"/>
</dbReference>
<sequence length="185" mass="17175">MKKLAVVAFVSGSLAAFFEASGLSARDSAAVACSDVGRKTCGAVCIEPSDTCCPDGSGGCPAGSVCWLGDNDRYGCCVAGETCEGPGGSDITTVAAPGATDASAGETGAAEATESPPAAGSGSGSGSVGTATAAPKATANATANASVTRAAPTALSPSVTAGAAANGLAGSGLLGVVLVVLSALV</sequence>
<keyword evidence="4" id="KW-1185">Reference proteome</keyword>
<reference evidence="3 4" key="1">
    <citation type="journal article" date="2014" name="Proc. Natl. Acad. Sci. U.S.A.">
        <title>Trajectory and genomic determinants of fungal-pathogen speciation and host adaptation.</title>
        <authorList>
            <person name="Hu X."/>
            <person name="Xiao G."/>
            <person name="Zheng P."/>
            <person name="Shang Y."/>
            <person name="Su Y."/>
            <person name="Zhang X."/>
            <person name="Liu X."/>
            <person name="Zhan S."/>
            <person name="St Leger R.J."/>
            <person name="Wang C."/>
        </authorList>
    </citation>
    <scope>NUCLEOTIDE SEQUENCE [LARGE SCALE GENOMIC DNA]</scope>
    <source>
        <strain evidence="3 4">ARSEF 1941</strain>
    </source>
</reference>
<dbReference type="EMBL" id="AZHE01000004">
    <property type="protein sequence ID" value="KHN99748.1"/>
    <property type="molecule type" value="Genomic_DNA"/>
</dbReference>
<dbReference type="Proteomes" id="UP000030816">
    <property type="component" value="Unassembled WGS sequence"/>
</dbReference>
<keyword evidence="2" id="KW-0732">Signal</keyword>
<dbReference type="STRING" id="1081103.A0A0B2X0F8"/>
<name>A0A0B2X0F8_METAS</name>
<evidence type="ECO:0000313" key="4">
    <source>
        <dbReference type="Proteomes" id="UP000030816"/>
    </source>
</evidence>
<evidence type="ECO:0008006" key="5">
    <source>
        <dbReference type="Google" id="ProtNLM"/>
    </source>
</evidence>
<dbReference type="HOGENOM" id="CLU_1256759_0_0_1"/>
<gene>
    <name evidence="3" type="ORF">MAM_02601</name>
</gene>
<evidence type="ECO:0000313" key="3">
    <source>
        <dbReference type="EMBL" id="KHN99748.1"/>
    </source>
</evidence>